<feature type="chain" id="PRO_5011468984" evidence="2">
    <location>
        <begin position="38"/>
        <end position="89"/>
    </location>
</feature>
<feature type="region of interest" description="Disordered" evidence="1">
    <location>
        <begin position="39"/>
        <end position="58"/>
    </location>
</feature>
<feature type="signal peptide" evidence="2">
    <location>
        <begin position="1"/>
        <end position="37"/>
    </location>
</feature>
<gene>
    <name evidence="3" type="ORF">SAMN05216548_10681</name>
</gene>
<evidence type="ECO:0000313" key="3">
    <source>
        <dbReference type="EMBL" id="SEQ63249.1"/>
    </source>
</evidence>
<accession>A0A1H9HLM9</accession>
<dbReference type="EMBL" id="FOFG01000006">
    <property type="protein sequence ID" value="SEQ63249.1"/>
    <property type="molecule type" value="Genomic_DNA"/>
</dbReference>
<evidence type="ECO:0000256" key="2">
    <source>
        <dbReference type="SAM" id="SignalP"/>
    </source>
</evidence>
<evidence type="ECO:0000256" key="1">
    <source>
        <dbReference type="SAM" id="MobiDB-lite"/>
    </source>
</evidence>
<dbReference type="Proteomes" id="UP000199647">
    <property type="component" value="Unassembled WGS sequence"/>
</dbReference>
<sequence>MFFPHLKGRHTMKIMASTLAAAVLMGAASFGVGTASAQPVKGQATSHDDPGPMIPHRGYKTMHHRNCHVKTVKSWHHGHPVWKKMRVCR</sequence>
<protein>
    <submittedName>
        <fullName evidence="3">Uncharacterized protein</fullName>
    </submittedName>
</protein>
<dbReference type="STRING" id="1855383.SAMN05216548_10681"/>
<organism evidence="3 4">
    <name type="scientific">Faunimonas pinastri</name>
    <dbReference type="NCBI Taxonomy" id="1855383"/>
    <lineage>
        <taxon>Bacteria</taxon>
        <taxon>Pseudomonadati</taxon>
        <taxon>Pseudomonadota</taxon>
        <taxon>Alphaproteobacteria</taxon>
        <taxon>Hyphomicrobiales</taxon>
        <taxon>Afifellaceae</taxon>
        <taxon>Faunimonas</taxon>
    </lineage>
</organism>
<keyword evidence="4" id="KW-1185">Reference proteome</keyword>
<keyword evidence="2" id="KW-0732">Signal</keyword>
<name>A0A1H9HLM9_9HYPH</name>
<proteinExistence type="predicted"/>
<evidence type="ECO:0000313" key="4">
    <source>
        <dbReference type="Proteomes" id="UP000199647"/>
    </source>
</evidence>
<dbReference type="AlphaFoldDB" id="A0A1H9HLM9"/>
<reference evidence="3 4" key="1">
    <citation type="submission" date="2016-10" db="EMBL/GenBank/DDBJ databases">
        <authorList>
            <person name="de Groot N.N."/>
        </authorList>
    </citation>
    <scope>NUCLEOTIDE SEQUENCE [LARGE SCALE GENOMIC DNA]</scope>
    <source>
        <strain evidence="3 4">A52C2</strain>
    </source>
</reference>